<evidence type="ECO:0000313" key="4">
    <source>
        <dbReference type="Proteomes" id="UP000467841"/>
    </source>
</evidence>
<reference evidence="2 4" key="1">
    <citation type="submission" date="2020-01" db="EMBL/GenBank/DDBJ databases">
        <authorList>
            <person name="Mishra B."/>
        </authorList>
    </citation>
    <scope>NUCLEOTIDE SEQUENCE [LARGE SCALE GENOMIC DNA]</scope>
</reference>
<dbReference type="InterPro" id="IPR004314">
    <property type="entry name" value="Neprosin"/>
</dbReference>
<feature type="domain" description="Neprosin PEP catalytic" evidence="1">
    <location>
        <begin position="1"/>
        <end position="119"/>
    </location>
</feature>
<organism evidence="2 4">
    <name type="scientific">Microthlaspi erraticum</name>
    <dbReference type="NCBI Taxonomy" id="1685480"/>
    <lineage>
        <taxon>Eukaryota</taxon>
        <taxon>Viridiplantae</taxon>
        <taxon>Streptophyta</taxon>
        <taxon>Embryophyta</taxon>
        <taxon>Tracheophyta</taxon>
        <taxon>Spermatophyta</taxon>
        <taxon>Magnoliopsida</taxon>
        <taxon>eudicotyledons</taxon>
        <taxon>Gunneridae</taxon>
        <taxon>Pentapetalae</taxon>
        <taxon>rosids</taxon>
        <taxon>malvids</taxon>
        <taxon>Brassicales</taxon>
        <taxon>Brassicaceae</taxon>
        <taxon>Coluteocarpeae</taxon>
        <taxon>Microthlaspi</taxon>
    </lineage>
</organism>
<sequence>MDQSLIVCLGGKRDGLTEGSERLLQLASHEARRGFVQVSRTIALEAAITRASTVGGDQFAITIQLWKDRVTGNWWMGMGKNVVSVGYWPAEIFTTLSDHAETTQWGGEVLYRNTSGLRI</sequence>
<dbReference type="PROSITE" id="PS52045">
    <property type="entry name" value="NEPROSIN_PEP_CD"/>
    <property type="match status" value="1"/>
</dbReference>
<keyword evidence="4" id="KW-1185">Reference proteome</keyword>
<dbReference type="Pfam" id="PF03080">
    <property type="entry name" value="Neprosin"/>
    <property type="match status" value="1"/>
</dbReference>
<evidence type="ECO:0000313" key="3">
    <source>
        <dbReference type="EMBL" id="CAA7061718.1"/>
    </source>
</evidence>
<evidence type="ECO:0000313" key="2">
    <source>
        <dbReference type="EMBL" id="CAA7054183.1"/>
    </source>
</evidence>
<dbReference type="Proteomes" id="UP000467841">
    <property type="component" value="Unassembled WGS sequence"/>
</dbReference>
<evidence type="ECO:0000259" key="1">
    <source>
        <dbReference type="PROSITE" id="PS52045"/>
    </source>
</evidence>
<proteinExistence type="predicted"/>
<dbReference type="EMBL" id="CACVBM020001562">
    <property type="protein sequence ID" value="CAA7054183.1"/>
    <property type="molecule type" value="Genomic_DNA"/>
</dbReference>
<gene>
    <name evidence="2" type="ORF">MERR_LOCUS41419</name>
    <name evidence="3" type="ORF">MERR_LOCUS48954</name>
</gene>
<name>A0A6D2KPD2_9BRAS</name>
<accession>A0A6D2KPD2</accession>
<dbReference type="PANTHER" id="PTHR31589:SF110">
    <property type="entry name" value="PROTEIN, PUTATIVE (DUF239)-RELATED"/>
    <property type="match status" value="1"/>
</dbReference>
<protein>
    <recommendedName>
        <fullName evidence="1">Neprosin PEP catalytic domain-containing protein</fullName>
    </recommendedName>
</protein>
<dbReference type="OrthoDB" id="1113684at2759"/>
<dbReference type="PANTHER" id="PTHR31589">
    <property type="entry name" value="PROTEIN, PUTATIVE (DUF239)-RELATED-RELATED"/>
    <property type="match status" value="1"/>
</dbReference>
<dbReference type="AlphaFoldDB" id="A0A6D2KPD2"/>
<dbReference type="EMBL" id="CACVBM020001890">
    <property type="protein sequence ID" value="CAA7061718.1"/>
    <property type="molecule type" value="Genomic_DNA"/>
</dbReference>
<dbReference type="InterPro" id="IPR053168">
    <property type="entry name" value="Glutamic_endopeptidase"/>
</dbReference>